<keyword evidence="1" id="KW-0472">Membrane</keyword>
<dbReference type="AlphaFoldDB" id="A0A1G1W8T6"/>
<comment type="caution">
    <text evidence="2">The sequence shown here is derived from an EMBL/GenBank/DDBJ whole genome shotgun (WGS) entry which is preliminary data.</text>
</comment>
<evidence type="ECO:0000256" key="1">
    <source>
        <dbReference type="SAM" id="Phobius"/>
    </source>
</evidence>
<evidence type="ECO:0000313" key="3">
    <source>
        <dbReference type="Proteomes" id="UP000176631"/>
    </source>
</evidence>
<name>A0A1G1W8T6_9BACT</name>
<feature type="transmembrane region" description="Helical" evidence="1">
    <location>
        <begin position="49"/>
        <end position="67"/>
    </location>
</feature>
<evidence type="ECO:0000313" key="2">
    <source>
        <dbReference type="EMBL" id="OGY24072.1"/>
    </source>
</evidence>
<keyword evidence="1" id="KW-1133">Transmembrane helix</keyword>
<reference evidence="2 3" key="1">
    <citation type="journal article" date="2016" name="Nat. Commun.">
        <title>Thousands of microbial genomes shed light on interconnected biogeochemical processes in an aquifer system.</title>
        <authorList>
            <person name="Anantharaman K."/>
            <person name="Brown C.T."/>
            <person name="Hug L.A."/>
            <person name="Sharon I."/>
            <person name="Castelle C.J."/>
            <person name="Probst A.J."/>
            <person name="Thomas B.C."/>
            <person name="Singh A."/>
            <person name="Wilkins M.J."/>
            <person name="Karaoz U."/>
            <person name="Brodie E.L."/>
            <person name="Williams K.H."/>
            <person name="Hubbard S.S."/>
            <person name="Banfield J.F."/>
        </authorList>
    </citation>
    <scope>NUCLEOTIDE SEQUENCE [LARGE SCALE GENOMIC DNA]</scope>
</reference>
<dbReference type="Proteomes" id="UP000176631">
    <property type="component" value="Unassembled WGS sequence"/>
</dbReference>
<gene>
    <name evidence="2" type="ORF">A2172_00820</name>
</gene>
<proteinExistence type="predicted"/>
<dbReference type="InterPro" id="IPR024414">
    <property type="entry name" value="Uncharacterised_PrgI"/>
</dbReference>
<dbReference type="Pfam" id="PF12666">
    <property type="entry name" value="PrgI"/>
    <property type="match status" value="1"/>
</dbReference>
<organism evidence="2 3">
    <name type="scientific">Candidatus Woykebacteria bacterium RBG_13_40_15</name>
    <dbReference type="NCBI Taxonomy" id="1802593"/>
    <lineage>
        <taxon>Bacteria</taxon>
        <taxon>Candidatus Woykeibacteriota</taxon>
    </lineage>
</organism>
<accession>A0A1G1W8T6</accession>
<keyword evidence="1" id="KW-0812">Transmembrane</keyword>
<sequence>MQQHPVPQNITGFEFKLIGFLTIKQFAYLAGASILSFACYFILPGLLRWMIILPVMAAGSAFAFLSLNGMSFDKWIIAFIRLISNPQIRVWRKTPKVISFLAPEFSYYLRRGVEAAQPTQAPSKDRLKLFVSQLQEQKPEDQLDVFEKSRLSKLNFAARETPQTPIPDQEGVAP</sequence>
<protein>
    <recommendedName>
        <fullName evidence="4">PrgI family protein</fullName>
    </recommendedName>
</protein>
<dbReference type="EMBL" id="MHCP01000015">
    <property type="protein sequence ID" value="OGY24072.1"/>
    <property type="molecule type" value="Genomic_DNA"/>
</dbReference>
<evidence type="ECO:0008006" key="4">
    <source>
        <dbReference type="Google" id="ProtNLM"/>
    </source>
</evidence>
<feature type="transmembrane region" description="Helical" evidence="1">
    <location>
        <begin position="26"/>
        <end position="43"/>
    </location>
</feature>
<dbReference type="STRING" id="1802593.A2172_00820"/>